<dbReference type="EMBL" id="CAJNOJ010000134">
    <property type="protein sequence ID" value="CAF1176331.1"/>
    <property type="molecule type" value="Genomic_DNA"/>
</dbReference>
<reference evidence="1" key="1">
    <citation type="submission" date="2021-02" db="EMBL/GenBank/DDBJ databases">
        <authorList>
            <person name="Nowell W R."/>
        </authorList>
    </citation>
    <scope>NUCLEOTIDE SEQUENCE</scope>
</reference>
<evidence type="ECO:0000313" key="3">
    <source>
        <dbReference type="Proteomes" id="UP000663828"/>
    </source>
</evidence>
<name>A0A814UPW0_ADIRI</name>
<dbReference type="EMBL" id="CAJNOR010005556">
    <property type="protein sequence ID" value="CAF1567572.1"/>
    <property type="molecule type" value="Genomic_DNA"/>
</dbReference>
<dbReference type="AlphaFoldDB" id="A0A814UPW0"/>
<proteinExistence type="predicted"/>
<evidence type="ECO:0000313" key="4">
    <source>
        <dbReference type="Proteomes" id="UP000663852"/>
    </source>
</evidence>
<accession>A0A814UPW0</accession>
<organism evidence="1 4">
    <name type="scientific">Adineta ricciae</name>
    <name type="common">Rotifer</name>
    <dbReference type="NCBI Taxonomy" id="249248"/>
    <lineage>
        <taxon>Eukaryota</taxon>
        <taxon>Metazoa</taxon>
        <taxon>Spiralia</taxon>
        <taxon>Gnathifera</taxon>
        <taxon>Rotifera</taxon>
        <taxon>Eurotatoria</taxon>
        <taxon>Bdelloidea</taxon>
        <taxon>Adinetida</taxon>
        <taxon>Adinetidae</taxon>
        <taxon>Adineta</taxon>
    </lineage>
</organism>
<gene>
    <name evidence="1" type="ORF">EDS130_LOCUS23986</name>
    <name evidence="2" type="ORF">XAT740_LOCUS44160</name>
</gene>
<evidence type="ECO:0000313" key="1">
    <source>
        <dbReference type="EMBL" id="CAF1176331.1"/>
    </source>
</evidence>
<comment type="caution">
    <text evidence="1">The sequence shown here is derived from an EMBL/GenBank/DDBJ whole genome shotgun (WGS) entry which is preliminary data.</text>
</comment>
<evidence type="ECO:0000313" key="2">
    <source>
        <dbReference type="EMBL" id="CAF1567572.1"/>
    </source>
</evidence>
<keyword evidence="3" id="KW-1185">Reference proteome</keyword>
<dbReference type="Proteomes" id="UP000663852">
    <property type="component" value="Unassembled WGS sequence"/>
</dbReference>
<sequence length="121" mass="13903">MIATVRFNQYERLTEKIMTGVGSEPAPSPSPTPTDIDLHQILRESGFTVMALTQPCLTKEHTFFLDKLYYTLNFDDQNRIGSVKLDNDKINERSLYYVQFTGRAYDLSNISNKPATKELNY</sequence>
<dbReference type="Proteomes" id="UP000663828">
    <property type="component" value="Unassembled WGS sequence"/>
</dbReference>
<protein>
    <submittedName>
        <fullName evidence="1">Uncharacterized protein</fullName>
    </submittedName>
</protein>